<dbReference type="RefSeq" id="WP_051597562.1">
    <property type="nucleotide sequence ID" value="NZ_ARYJ01000005.1"/>
</dbReference>
<proteinExistence type="predicted"/>
<evidence type="ECO:0000313" key="1">
    <source>
        <dbReference type="EMBL" id="KCZ88692.1"/>
    </source>
</evidence>
<dbReference type="Proteomes" id="UP000024816">
    <property type="component" value="Unassembled WGS sequence"/>
</dbReference>
<organism evidence="1 2">
    <name type="scientific">Hyphomonas jannaschiana VP2</name>
    <dbReference type="NCBI Taxonomy" id="1280952"/>
    <lineage>
        <taxon>Bacteria</taxon>
        <taxon>Pseudomonadati</taxon>
        <taxon>Pseudomonadota</taxon>
        <taxon>Alphaproteobacteria</taxon>
        <taxon>Hyphomonadales</taxon>
        <taxon>Hyphomonadaceae</taxon>
        <taxon>Hyphomonas</taxon>
    </lineage>
</organism>
<reference evidence="1 2" key="1">
    <citation type="journal article" date="2014" name="Antonie Van Leeuwenhoek">
        <title>Hyphomonas beringensis sp. nov. and Hyphomonas chukchiensis sp. nov., isolated from surface seawater of the Bering Sea and Chukchi Sea.</title>
        <authorList>
            <person name="Li C."/>
            <person name="Lai Q."/>
            <person name="Li G."/>
            <person name="Dong C."/>
            <person name="Wang J."/>
            <person name="Liao Y."/>
            <person name="Shao Z."/>
        </authorList>
    </citation>
    <scope>NUCLEOTIDE SEQUENCE [LARGE SCALE GENOMIC DNA]</scope>
    <source>
        <strain evidence="1 2">VP2</strain>
    </source>
</reference>
<dbReference type="PANTHER" id="PTHR35519">
    <property type="entry name" value="MEMBRANE PROTEINS"/>
    <property type="match status" value="1"/>
</dbReference>
<dbReference type="InterPro" id="IPR025187">
    <property type="entry name" value="DUF4112"/>
</dbReference>
<dbReference type="STRING" id="1280952.HJA_09994"/>
<dbReference type="AlphaFoldDB" id="A0A059FDM0"/>
<dbReference type="PANTHER" id="PTHR35519:SF2">
    <property type="entry name" value="PH DOMAIN PROTEIN"/>
    <property type="match status" value="1"/>
</dbReference>
<keyword evidence="2" id="KW-1185">Reference proteome</keyword>
<comment type="caution">
    <text evidence="1">The sequence shown here is derived from an EMBL/GenBank/DDBJ whole genome shotgun (WGS) entry which is preliminary data.</text>
</comment>
<accession>A0A059FDM0</accession>
<protein>
    <recommendedName>
        <fullName evidence="3">DUF4112 domain-containing protein</fullName>
    </recommendedName>
</protein>
<dbReference type="EMBL" id="ARYJ01000005">
    <property type="protein sequence ID" value="KCZ88692.1"/>
    <property type="molecule type" value="Genomic_DNA"/>
</dbReference>
<name>A0A059FDM0_9PROT</name>
<gene>
    <name evidence="1" type="ORF">HJA_09994</name>
</gene>
<dbReference type="eggNOG" id="ENOG5032RYR">
    <property type="taxonomic scope" value="Bacteria"/>
</dbReference>
<dbReference type="Pfam" id="PF13430">
    <property type="entry name" value="DUF4112"/>
    <property type="match status" value="1"/>
</dbReference>
<dbReference type="PATRIC" id="fig|1280952.3.peg.1995"/>
<evidence type="ECO:0000313" key="2">
    <source>
        <dbReference type="Proteomes" id="UP000024816"/>
    </source>
</evidence>
<evidence type="ECO:0008006" key="3">
    <source>
        <dbReference type="Google" id="ProtNLM"/>
    </source>
</evidence>
<sequence>MARKRTDEEIRAMMLPHGRTIGEELAALDAFSRLLDSRFGLFGIKFGLDSVLGLVPVVGDAATGAIGLHALATAWRLKLPASASIGIVWNLVVDTALGSLPVAGDVFDIFYRSNRKNYRIVEKHLVRRAEAHAASGKAAPVRTRN</sequence>